<dbReference type="AlphaFoldDB" id="A0AAD6J286"/>
<keyword evidence="2" id="KW-0472">Membrane</keyword>
<evidence type="ECO:0000256" key="2">
    <source>
        <dbReference type="SAM" id="Phobius"/>
    </source>
</evidence>
<evidence type="ECO:0000256" key="1">
    <source>
        <dbReference type="SAM" id="MobiDB-lite"/>
    </source>
</evidence>
<keyword evidence="4" id="KW-1185">Reference proteome</keyword>
<evidence type="ECO:0000313" key="3">
    <source>
        <dbReference type="EMBL" id="KAJ6263058.1"/>
    </source>
</evidence>
<organism evidence="3 4">
    <name type="scientific">Drechslerella dactyloides</name>
    <name type="common">Nematode-trapping fungus</name>
    <name type="synonym">Arthrobotrys dactyloides</name>
    <dbReference type="NCBI Taxonomy" id="74499"/>
    <lineage>
        <taxon>Eukaryota</taxon>
        <taxon>Fungi</taxon>
        <taxon>Dikarya</taxon>
        <taxon>Ascomycota</taxon>
        <taxon>Pezizomycotina</taxon>
        <taxon>Orbiliomycetes</taxon>
        <taxon>Orbiliales</taxon>
        <taxon>Orbiliaceae</taxon>
        <taxon>Drechslerella</taxon>
    </lineage>
</organism>
<keyword evidence="2" id="KW-1133">Transmembrane helix</keyword>
<gene>
    <name evidence="3" type="ORF">Dda_1617</name>
</gene>
<comment type="caution">
    <text evidence="3">The sequence shown here is derived from an EMBL/GenBank/DDBJ whole genome shotgun (WGS) entry which is preliminary data.</text>
</comment>
<sequence length="333" mass="37943">MPSGGGQVKRTSDTTAMREKTTETYHASKNQSTPAELAALPYALNCYAYTNFTMRRTSSFEQRVADIDSDGGSFDFSAAEQHTPTFTIWDEAEGIIHNPGVEEAIKAGRVHVSPEEQAKARPVREPPCTCPEAREPWMKRQALFFQRLEEKEGNPNDGKGEQQKEKRELIYDDITYALKRYVGAHYAAQAVMDDYAMKYPQQGFHRRQDSYRDSLEMQLLQGPTRKRHNYYDKTETLIWLYDNYSKVWTLFWLGIIYVTIWAGIWVHDVRGFTERYREKQEARISKLESLRGELDLMTKFTGTTTGLLDNITPTAVATTATSMTAAAGATPTL</sequence>
<feature type="transmembrane region" description="Helical" evidence="2">
    <location>
        <begin position="247"/>
        <end position="267"/>
    </location>
</feature>
<name>A0AAD6J286_DREDA</name>
<keyword evidence="2" id="KW-0812">Transmembrane</keyword>
<protein>
    <submittedName>
        <fullName evidence="3">Uncharacterized protein</fullName>
    </submittedName>
</protein>
<dbReference type="EMBL" id="JAQGDS010000002">
    <property type="protein sequence ID" value="KAJ6263058.1"/>
    <property type="molecule type" value="Genomic_DNA"/>
</dbReference>
<evidence type="ECO:0000313" key="4">
    <source>
        <dbReference type="Proteomes" id="UP001221413"/>
    </source>
</evidence>
<feature type="region of interest" description="Disordered" evidence="1">
    <location>
        <begin position="1"/>
        <end position="32"/>
    </location>
</feature>
<accession>A0AAD6J286</accession>
<proteinExistence type="predicted"/>
<reference evidence="3" key="1">
    <citation type="submission" date="2023-01" db="EMBL/GenBank/DDBJ databases">
        <title>The chitinases involved in constricting ring structure development in the nematode-trapping fungus Drechslerella dactyloides.</title>
        <authorList>
            <person name="Wang R."/>
            <person name="Zhang L."/>
            <person name="Tang P."/>
            <person name="Li S."/>
            <person name="Liang L."/>
        </authorList>
    </citation>
    <scope>NUCLEOTIDE SEQUENCE</scope>
    <source>
        <strain evidence="3">YMF1.00031</strain>
    </source>
</reference>
<feature type="compositionally biased region" description="Basic and acidic residues" evidence="1">
    <location>
        <begin position="10"/>
        <end position="23"/>
    </location>
</feature>
<dbReference type="Proteomes" id="UP001221413">
    <property type="component" value="Unassembled WGS sequence"/>
</dbReference>